<reference evidence="2" key="1">
    <citation type="submission" date="2022-11" db="UniProtKB">
        <authorList>
            <consortium name="WormBaseParasite"/>
        </authorList>
    </citation>
    <scope>IDENTIFICATION</scope>
</reference>
<name>A0AC35FXF3_9BILA</name>
<organism evidence="1 2">
    <name type="scientific">Panagrolaimus sp. PS1159</name>
    <dbReference type="NCBI Taxonomy" id="55785"/>
    <lineage>
        <taxon>Eukaryota</taxon>
        <taxon>Metazoa</taxon>
        <taxon>Ecdysozoa</taxon>
        <taxon>Nematoda</taxon>
        <taxon>Chromadorea</taxon>
        <taxon>Rhabditida</taxon>
        <taxon>Tylenchina</taxon>
        <taxon>Panagrolaimomorpha</taxon>
        <taxon>Panagrolaimoidea</taxon>
        <taxon>Panagrolaimidae</taxon>
        <taxon>Panagrolaimus</taxon>
    </lineage>
</organism>
<accession>A0AC35FXF3</accession>
<dbReference type="WBParaSite" id="PS1159_v2.g21273.t2">
    <property type="protein sequence ID" value="PS1159_v2.g21273.t2"/>
    <property type="gene ID" value="PS1159_v2.g21273"/>
</dbReference>
<evidence type="ECO:0000313" key="1">
    <source>
        <dbReference type="Proteomes" id="UP000887580"/>
    </source>
</evidence>
<sequence>MGKGFTSSLPYLFNQFIGIFENYFFVAADTDKELRIYKKELINTDDWKICWTKSVPNLLRAKQCINKCNGSISVYGITKTSILCFYGFGNLFNPIFKFIQINLQTFEEIEIECSFEDTDFFIEHLSDICNTCQNSKISCRNFNESLIILTHFKEYLTTMSFEIDFLNAEIFQRQIKFSVTEIVPFNYGAGKMVSNVAINSVGVVAIINGRKMFCAEFKSYNEYIETYFDCDELSDIPQLDGYLKIHLFSEGTNFKCFVWYFNGTHKCFNISFSSDPNIFT</sequence>
<dbReference type="Proteomes" id="UP000887580">
    <property type="component" value="Unplaced"/>
</dbReference>
<evidence type="ECO:0000313" key="2">
    <source>
        <dbReference type="WBParaSite" id="PS1159_v2.g21273.t2"/>
    </source>
</evidence>
<proteinExistence type="predicted"/>
<protein>
    <submittedName>
        <fullName evidence="2">Uncharacterized protein</fullName>
    </submittedName>
</protein>